<gene>
    <name evidence="4" type="ORF">HMPREF9220_0860</name>
</gene>
<dbReference type="EMBL" id="AENT01000010">
    <property type="protein sequence ID" value="EFR43065.1"/>
    <property type="molecule type" value="Genomic_DNA"/>
</dbReference>
<dbReference type="Proteomes" id="UP000004594">
    <property type="component" value="Unassembled WGS sequence"/>
</dbReference>
<feature type="domain" description="HTH araC/xylS-type" evidence="3">
    <location>
        <begin position="213"/>
        <end position="311"/>
    </location>
</feature>
<organism evidence="4 5">
    <name type="scientific">Dialister micraerophilus UPII 345-E</name>
    <dbReference type="NCBI Taxonomy" id="910314"/>
    <lineage>
        <taxon>Bacteria</taxon>
        <taxon>Bacillati</taxon>
        <taxon>Bacillota</taxon>
        <taxon>Negativicutes</taxon>
        <taxon>Veillonellales</taxon>
        <taxon>Veillonellaceae</taxon>
        <taxon>Dialister</taxon>
    </lineage>
</organism>
<keyword evidence="1" id="KW-0805">Transcription regulation</keyword>
<keyword evidence="2" id="KW-0804">Transcription</keyword>
<dbReference type="SUPFAM" id="SSF46689">
    <property type="entry name" value="Homeodomain-like"/>
    <property type="match status" value="1"/>
</dbReference>
<dbReference type="GO" id="GO:0043565">
    <property type="term" value="F:sequence-specific DNA binding"/>
    <property type="evidence" value="ECO:0007669"/>
    <property type="project" value="InterPro"/>
</dbReference>
<dbReference type="GO" id="GO:0003700">
    <property type="term" value="F:DNA-binding transcription factor activity"/>
    <property type="evidence" value="ECO:0007669"/>
    <property type="project" value="InterPro"/>
</dbReference>
<dbReference type="PANTHER" id="PTHR47893:SF1">
    <property type="entry name" value="REGULATORY PROTEIN PCHR"/>
    <property type="match status" value="1"/>
</dbReference>
<dbReference type="RefSeq" id="WP_007554111.1">
    <property type="nucleotide sequence ID" value="NZ_AENT01000010.1"/>
</dbReference>
<dbReference type="InterPro" id="IPR053142">
    <property type="entry name" value="PchR_regulatory_protein"/>
</dbReference>
<dbReference type="InterPro" id="IPR009057">
    <property type="entry name" value="Homeodomain-like_sf"/>
</dbReference>
<evidence type="ECO:0000256" key="2">
    <source>
        <dbReference type="ARBA" id="ARBA00023163"/>
    </source>
</evidence>
<dbReference type="eggNOG" id="COG2207">
    <property type="taxonomic scope" value="Bacteria"/>
</dbReference>
<name>E4L814_9FIRM</name>
<evidence type="ECO:0000313" key="5">
    <source>
        <dbReference type="Proteomes" id="UP000004594"/>
    </source>
</evidence>
<dbReference type="Gene3D" id="1.10.10.60">
    <property type="entry name" value="Homeodomain-like"/>
    <property type="match status" value="2"/>
</dbReference>
<dbReference type="SMART" id="SM00342">
    <property type="entry name" value="HTH_ARAC"/>
    <property type="match status" value="1"/>
</dbReference>
<evidence type="ECO:0000313" key="4">
    <source>
        <dbReference type="EMBL" id="EFR43065.1"/>
    </source>
</evidence>
<protein>
    <submittedName>
        <fullName evidence="4">Transcriptional regulator, AraC family</fullName>
    </submittedName>
</protein>
<dbReference type="InterPro" id="IPR018060">
    <property type="entry name" value="HTH_AraC"/>
</dbReference>
<dbReference type="PROSITE" id="PS01124">
    <property type="entry name" value="HTH_ARAC_FAMILY_2"/>
    <property type="match status" value="1"/>
</dbReference>
<dbReference type="OrthoDB" id="9791615at2"/>
<evidence type="ECO:0000256" key="1">
    <source>
        <dbReference type="ARBA" id="ARBA00023015"/>
    </source>
</evidence>
<sequence>MKNFDDLIKKFRLQLAETPLYSPAGKTFSCNNSEYSGTYWIYEGKDFYIDIHDMYIKEDYVFNESEILSNYLSLISNYIISCNGEWDTPYQNIGPNTILIMDVFRENNYIFHKNSIFYGVSLKFKENMLKKYVVESLQLKRDNVSHVFLSTRDTITEPIKKLANEILNCTMEKPAADLFFESIAKKWLSITINAFLESKNKKSVPLSDKKAIEKVCLYINDHYSMKIPQSLLEKIAMMSGTKLKSTFKKIHNMSITEYTQRKRINFAENLLMTSDIDIKNIAKAVGYSSPGRFSALYKRYKGQSPKDVRKNK</sequence>
<dbReference type="Pfam" id="PF12833">
    <property type="entry name" value="HTH_18"/>
    <property type="match status" value="1"/>
</dbReference>
<dbReference type="PANTHER" id="PTHR47893">
    <property type="entry name" value="REGULATORY PROTEIN PCHR"/>
    <property type="match status" value="1"/>
</dbReference>
<comment type="caution">
    <text evidence="4">The sequence shown here is derived from an EMBL/GenBank/DDBJ whole genome shotgun (WGS) entry which is preliminary data.</text>
</comment>
<proteinExistence type="predicted"/>
<evidence type="ECO:0000259" key="3">
    <source>
        <dbReference type="PROSITE" id="PS01124"/>
    </source>
</evidence>
<dbReference type="AlphaFoldDB" id="E4L814"/>
<reference evidence="4 5" key="1">
    <citation type="submission" date="2010-11" db="EMBL/GenBank/DDBJ databases">
        <authorList>
            <person name="Durkin A.S."/>
            <person name="Madupu R."/>
            <person name="Torralba M."/>
            <person name="Gillis M."/>
            <person name="Methe B."/>
            <person name="Sutton G."/>
            <person name="Nelson K.E."/>
        </authorList>
    </citation>
    <scope>NUCLEOTIDE SEQUENCE [LARGE SCALE GENOMIC DNA]</scope>
    <source>
        <strain evidence="4 5">UPII 345-E</strain>
    </source>
</reference>
<accession>E4L814</accession>